<protein>
    <submittedName>
        <fullName evidence="3">Uncharacterized protein</fullName>
    </submittedName>
</protein>
<feature type="compositionally biased region" description="Basic and acidic residues" evidence="1">
    <location>
        <begin position="126"/>
        <end position="137"/>
    </location>
</feature>
<reference evidence="3 4" key="1">
    <citation type="submission" date="2018-08" db="EMBL/GenBank/DDBJ databases">
        <authorList>
            <person name="Laetsch R D."/>
            <person name="Stevens L."/>
            <person name="Kumar S."/>
            <person name="Blaxter L. M."/>
        </authorList>
    </citation>
    <scope>NUCLEOTIDE SEQUENCE [LARGE SCALE GENOMIC DNA]</scope>
</reference>
<organism evidence="3 4">
    <name type="scientific">Acanthocheilonema viteae</name>
    <name type="common">Filarial nematode worm</name>
    <name type="synonym">Dipetalonema viteae</name>
    <dbReference type="NCBI Taxonomy" id="6277"/>
    <lineage>
        <taxon>Eukaryota</taxon>
        <taxon>Metazoa</taxon>
        <taxon>Ecdysozoa</taxon>
        <taxon>Nematoda</taxon>
        <taxon>Chromadorea</taxon>
        <taxon>Rhabditida</taxon>
        <taxon>Spirurina</taxon>
        <taxon>Spiruromorpha</taxon>
        <taxon>Filarioidea</taxon>
        <taxon>Onchocercidae</taxon>
        <taxon>Acanthocheilonema</taxon>
    </lineage>
</organism>
<keyword evidence="2" id="KW-0472">Membrane</keyword>
<evidence type="ECO:0000313" key="4">
    <source>
        <dbReference type="Proteomes" id="UP000276991"/>
    </source>
</evidence>
<feature type="compositionally biased region" description="Basic and acidic residues" evidence="1">
    <location>
        <begin position="144"/>
        <end position="169"/>
    </location>
</feature>
<dbReference type="AlphaFoldDB" id="A0A498SCS2"/>
<feature type="region of interest" description="Disordered" evidence="1">
    <location>
        <begin position="56"/>
        <end position="186"/>
    </location>
</feature>
<dbReference type="EMBL" id="UPTC01000150">
    <property type="protein sequence ID" value="VBB26842.1"/>
    <property type="molecule type" value="Genomic_DNA"/>
</dbReference>
<proteinExistence type="predicted"/>
<feature type="compositionally biased region" description="Basic and acidic residues" evidence="1">
    <location>
        <begin position="70"/>
        <end position="114"/>
    </location>
</feature>
<dbReference type="OrthoDB" id="5870728at2759"/>
<dbReference type="Proteomes" id="UP000276991">
    <property type="component" value="Unassembled WGS sequence"/>
</dbReference>
<keyword evidence="2" id="KW-0812">Transmembrane</keyword>
<accession>A0A498SCS2</accession>
<feature type="transmembrane region" description="Helical" evidence="2">
    <location>
        <begin position="6"/>
        <end position="28"/>
    </location>
</feature>
<sequence length="281" mass="32214">MYSTLSEALIALLHLEIIATVIVISVIIDCSRKKELIVDVTQPSLGEKSKISVFNRDGETDIEMPSHLQNLKEVEENKKESSEVKKLSEKDEKKEPKSNPKSKESEKQRFDNEKLSASGDNQGEAMEVKDQKSEKQKQSSYVKESNRENTEKSAEKRKSWKSQEHKNDRMNFNQNKQNVADDEKKKEENEQKKILIQPISNMAKVMLYLAFVIYCDQQANPNGEIITDCKVDESLDDDQLIVKTQADESTLISYDGMQNERLSSMEVNPMLFPVNILDTMM</sequence>
<evidence type="ECO:0000256" key="1">
    <source>
        <dbReference type="SAM" id="MobiDB-lite"/>
    </source>
</evidence>
<name>A0A498SCS2_ACAVI</name>
<keyword evidence="4" id="KW-1185">Reference proteome</keyword>
<keyword evidence="2" id="KW-1133">Transmembrane helix</keyword>
<evidence type="ECO:0000313" key="3">
    <source>
        <dbReference type="EMBL" id="VBB26842.1"/>
    </source>
</evidence>
<evidence type="ECO:0000256" key="2">
    <source>
        <dbReference type="SAM" id="Phobius"/>
    </source>
</evidence>
<gene>
    <name evidence="3" type="ORF">NAV_LOCUS1672</name>
</gene>